<sequence>MDLTDALVAVLGIVVSAGLVGWTYRDAIRNEVSRPRFWAVCSGGAFALGVGLYLFATVPTTGVIMTANTGIVLYTFEREVSSEDDEAAEPGELPHGK</sequence>
<dbReference type="AlphaFoldDB" id="A0A202EC13"/>
<dbReference type="OrthoDB" id="166447at2157"/>
<keyword evidence="1" id="KW-0472">Membrane</keyword>
<keyword evidence="3" id="KW-1185">Reference proteome</keyword>
<name>A0A202EC13_9EURY</name>
<keyword evidence="1" id="KW-0812">Transmembrane</keyword>
<evidence type="ECO:0000313" key="2">
    <source>
        <dbReference type="EMBL" id="OVE85530.1"/>
    </source>
</evidence>
<proteinExistence type="predicted"/>
<feature type="transmembrane region" description="Helical" evidence="1">
    <location>
        <begin position="37"/>
        <end position="56"/>
    </location>
</feature>
<evidence type="ECO:0000256" key="1">
    <source>
        <dbReference type="SAM" id="Phobius"/>
    </source>
</evidence>
<dbReference type="Proteomes" id="UP000196084">
    <property type="component" value="Unassembled WGS sequence"/>
</dbReference>
<dbReference type="EMBL" id="MWPH01000001">
    <property type="protein sequence ID" value="OVE85530.1"/>
    <property type="molecule type" value="Genomic_DNA"/>
</dbReference>
<protein>
    <submittedName>
        <fullName evidence="2">Uncharacterized protein</fullName>
    </submittedName>
</protein>
<keyword evidence="1" id="KW-1133">Transmembrane helix</keyword>
<feature type="transmembrane region" description="Helical" evidence="1">
    <location>
        <begin position="6"/>
        <end position="25"/>
    </location>
</feature>
<accession>A0A202EC13</accession>
<evidence type="ECO:0000313" key="3">
    <source>
        <dbReference type="Proteomes" id="UP000196084"/>
    </source>
</evidence>
<comment type="caution">
    <text evidence="2">The sequence shown here is derived from an EMBL/GenBank/DDBJ whole genome shotgun (WGS) entry which is preliminary data.</text>
</comment>
<gene>
    <name evidence="2" type="ORF">B2G88_01520</name>
</gene>
<organism evidence="2 3">
    <name type="scientific">Natronolimnobius baerhuensis</name>
    <dbReference type="NCBI Taxonomy" id="253108"/>
    <lineage>
        <taxon>Archaea</taxon>
        <taxon>Methanobacteriati</taxon>
        <taxon>Methanobacteriota</taxon>
        <taxon>Stenosarchaea group</taxon>
        <taxon>Halobacteria</taxon>
        <taxon>Halobacteriales</taxon>
        <taxon>Natrialbaceae</taxon>
        <taxon>Natronolimnobius</taxon>
    </lineage>
</organism>
<dbReference type="RefSeq" id="WP_087713783.1">
    <property type="nucleotide sequence ID" value="NZ_MWPH01000001.1"/>
</dbReference>
<reference evidence="2 3" key="1">
    <citation type="submission" date="2017-02" db="EMBL/GenBank/DDBJ databases">
        <title>Natronthermophilus aegyptiacus gen. nov.,sp. nov., an aerobic, extremely halophilic alkalithermophilic archaeon isolated from the athalassohaline Wadi An Natrun, Egypt.</title>
        <authorList>
            <person name="Zhao B."/>
        </authorList>
    </citation>
    <scope>NUCLEOTIDE SEQUENCE [LARGE SCALE GENOMIC DNA]</scope>
    <source>
        <strain evidence="2 3">CGMCC 1.3597</strain>
    </source>
</reference>